<sequence>MVSPVCFITFVISYVSLGVWVGFCFNSGCRFGYASHGITTRDGSRSSAPYWETRETESLLLWNLVYLDLSLSGSSGSIPPQIGGLSSLEYLDLSCLRLLKVGPEALADNEACVSRVSQKRVVADCLQVIFVLQLKNQDLYREGEGKIQSQNTVQDAKSMPVLQLNSHV</sequence>
<keyword evidence="2" id="KW-1185">Reference proteome</keyword>
<dbReference type="InterPro" id="IPR032675">
    <property type="entry name" value="LRR_dom_sf"/>
</dbReference>
<proteinExistence type="predicted"/>
<organism evidence="1 2">
    <name type="scientific">Hibiscus sabdariffa</name>
    <name type="common">roselle</name>
    <dbReference type="NCBI Taxonomy" id="183260"/>
    <lineage>
        <taxon>Eukaryota</taxon>
        <taxon>Viridiplantae</taxon>
        <taxon>Streptophyta</taxon>
        <taxon>Embryophyta</taxon>
        <taxon>Tracheophyta</taxon>
        <taxon>Spermatophyta</taxon>
        <taxon>Magnoliopsida</taxon>
        <taxon>eudicotyledons</taxon>
        <taxon>Gunneridae</taxon>
        <taxon>Pentapetalae</taxon>
        <taxon>rosids</taxon>
        <taxon>malvids</taxon>
        <taxon>Malvales</taxon>
        <taxon>Malvaceae</taxon>
        <taxon>Malvoideae</taxon>
        <taxon>Hibiscus</taxon>
    </lineage>
</organism>
<name>A0ABR2S285_9ROSI</name>
<gene>
    <name evidence="1" type="ORF">V6N11_053886</name>
</gene>
<accession>A0ABR2S285</accession>
<comment type="caution">
    <text evidence="1">The sequence shown here is derived from an EMBL/GenBank/DDBJ whole genome shotgun (WGS) entry which is preliminary data.</text>
</comment>
<evidence type="ECO:0000313" key="1">
    <source>
        <dbReference type="EMBL" id="KAK9019362.1"/>
    </source>
</evidence>
<reference evidence="1 2" key="1">
    <citation type="journal article" date="2024" name="G3 (Bethesda)">
        <title>Genome assembly of Hibiscus sabdariffa L. provides insights into metabolisms of medicinal natural products.</title>
        <authorList>
            <person name="Kim T."/>
        </authorList>
    </citation>
    <scope>NUCLEOTIDE SEQUENCE [LARGE SCALE GENOMIC DNA]</scope>
    <source>
        <strain evidence="1">TK-2024</strain>
        <tissue evidence="1">Old leaves</tissue>
    </source>
</reference>
<dbReference type="Proteomes" id="UP001396334">
    <property type="component" value="Unassembled WGS sequence"/>
</dbReference>
<dbReference type="SUPFAM" id="SSF52058">
    <property type="entry name" value="L domain-like"/>
    <property type="match status" value="1"/>
</dbReference>
<protein>
    <submittedName>
        <fullName evidence="1">Uncharacterized protein</fullName>
    </submittedName>
</protein>
<dbReference type="EMBL" id="JBBPBN010000017">
    <property type="protein sequence ID" value="KAK9019362.1"/>
    <property type="molecule type" value="Genomic_DNA"/>
</dbReference>
<evidence type="ECO:0000313" key="2">
    <source>
        <dbReference type="Proteomes" id="UP001396334"/>
    </source>
</evidence>
<dbReference type="Gene3D" id="3.80.10.10">
    <property type="entry name" value="Ribonuclease Inhibitor"/>
    <property type="match status" value="1"/>
</dbReference>